<evidence type="ECO:0000256" key="4">
    <source>
        <dbReference type="ARBA" id="ARBA00022741"/>
    </source>
</evidence>
<feature type="region of interest" description="Disordered" evidence="12">
    <location>
        <begin position="579"/>
        <end position="629"/>
    </location>
</feature>
<evidence type="ECO:0000256" key="10">
    <source>
        <dbReference type="ARBA" id="ARBA00048174"/>
    </source>
</evidence>
<comment type="catalytic activity">
    <reaction evidence="10">
        <text>ITP + H2O = IDP + phosphate + H(+)</text>
        <dbReference type="Rhea" id="RHEA:28330"/>
        <dbReference type="ChEBI" id="CHEBI:15377"/>
        <dbReference type="ChEBI" id="CHEBI:15378"/>
        <dbReference type="ChEBI" id="CHEBI:43474"/>
        <dbReference type="ChEBI" id="CHEBI:58280"/>
        <dbReference type="ChEBI" id="CHEBI:61402"/>
        <dbReference type="EC" id="3.6.1.73"/>
    </reaction>
</comment>
<evidence type="ECO:0000256" key="3">
    <source>
        <dbReference type="ARBA" id="ARBA00022723"/>
    </source>
</evidence>
<comment type="catalytic activity">
    <reaction evidence="11">
        <text>XTP + H2O = XDP + phosphate + H(+)</text>
        <dbReference type="Rhea" id="RHEA:28406"/>
        <dbReference type="ChEBI" id="CHEBI:15377"/>
        <dbReference type="ChEBI" id="CHEBI:15378"/>
        <dbReference type="ChEBI" id="CHEBI:43474"/>
        <dbReference type="ChEBI" id="CHEBI:59884"/>
        <dbReference type="ChEBI" id="CHEBI:61314"/>
        <dbReference type="EC" id="3.6.1.73"/>
    </reaction>
</comment>
<evidence type="ECO:0000256" key="7">
    <source>
        <dbReference type="ARBA" id="ARBA00023080"/>
    </source>
</evidence>
<dbReference type="GO" id="GO:0046872">
    <property type="term" value="F:metal ion binding"/>
    <property type="evidence" value="ECO:0007669"/>
    <property type="project" value="UniProtKB-KW"/>
</dbReference>
<keyword evidence="13" id="KW-0472">Membrane</keyword>
<comment type="cofactor">
    <cofactor evidence="2">
        <name>Mg(2+)</name>
        <dbReference type="ChEBI" id="CHEBI:18420"/>
    </cofactor>
</comment>
<keyword evidence="5" id="KW-0378">Hydrolase</keyword>
<dbReference type="PANTHER" id="PTHR34699">
    <property type="match status" value="1"/>
</dbReference>
<keyword evidence="13" id="KW-0812">Transmembrane</keyword>
<reference evidence="15 16" key="1">
    <citation type="submission" date="2016-02" db="EMBL/GenBank/DDBJ databases">
        <title>Genome analysis of coral dinoflagellate symbionts highlights evolutionary adaptations to a symbiotic lifestyle.</title>
        <authorList>
            <person name="Aranda M."/>
            <person name="Li Y."/>
            <person name="Liew Y.J."/>
            <person name="Baumgarten S."/>
            <person name="Simakov O."/>
            <person name="Wilson M."/>
            <person name="Piel J."/>
            <person name="Ashoor H."/>
            <person name="Bougouffa S."/>
            <person name="Bajic V.B."/>
            <person name="Ryu T."/>
            <person name="Ravasi T."/>
            <person name="Bayer T."/>
            <person name="Micklem G."/>
            <person name="Kim H."/>
            <person name="Bhak J."/>
            <person name="Lajeunesse T.C."/>
            <person name="Voolstra C.R."/>
        </authorList>
    </citation>
    <scope>NUCLEOTIDE SEQUENCE [LARGE SCALE GENOMIC DNA]</scope>
    <source>
        <strain evidence="15 16">CCMP2467</strain>
    </source>
</reference>
<dbReference type="Gene3D" id="3.50.50.60">
    <property type="entry name" value="FAD/NAD(P)-binding domain"/>
    <property type="match status" value="1"/>
</dbReference>
<evidence type="ECO:0000313" key="15">
    <source>
        <dbReference type="EMBL" id="OLP99822.1"/>
    </source>
</evidence>
<keyword evidence="7" id="KW-0546">Nucleotide metabolism</keyword>
<dbReference type="GO" id="GO:0103023">
    <property type="term" value="F:ITPase activity"/>
    <property type="evidence" value="ECO:0007669"/>
    <property type="project" value="UniProtKB-EC"/>
</dbReference>
<dbReference type="OrthoDB" id="438553at2759"/>
<evidence type="ECO:0000256" key="8">
    <source>
        <dbReference type="ARBA" id="ARBA00023211"/>
    </source>
</evidence>
<dbReference type="Pfam" id="PF01931">
    <property type="entry name" value="NTPase_I-T"/>
    <property type="match status" value="1"/>
</dbReference>
<dbReference type="GO" id="GO:0016491">
    <property type="term" value="F:oxidoreductase activity"/>
    <property type="evidence" value="ECO:0007669"/>
    <property type="project" value="InterPro"/>
</dbReference>
<dbReference type="PANTHER" id="PTHR34699:SF2">
    <property type="entry name" value="NON-CANONICAL PURINE NTP PHOSPHATASE_PRRC1 DOMAIN-CONTAINING PROTEIN"/>
    <property type="match status" value="1"/>
</dbReference>
<keyword evidence="16" id="KW-1185">Reference proteome</keyword>
<organism evidence="15 16">
    <name type="scientific">Symbiodinium microadriaticum</name>
    <name type="common">Dinoflagellate</name>
    <name type="synonym">Zooxanthella microadriatica</name>
    <dbReference type="NCBI Taxonomy" id="2951"/>
    <lineage>
        <taxon>Eukaryota</taxon>
        <taxon>Sar</taxon>
        <taxon>Alveolata</taxon>
        <taxon>Dinophyceae</taxon>
        <taxon>Suessiales</taxon>
        <taxon>Symbiodiniaceae</taxon>
        <taxon>Symbiodinium</taxon>
    </lineage>
</organism>
<gene>
    <name evidence="15" type="ORF">AK812_SmicGene17577</name>
</gene>
<protein>
    <recommendedName>
        <fullName evidence="9">inosine/xanthosine triphosphatase</fullName>
        <ecNumber evidence="9">3.6.1.73</ecNumber>
    </recommendedName>
</protein>
<accession>A0A1Q9DXC3</accession>
<feature type="transmembrane region" description="Helical" evidence="13">
    <location>
        <begin position="1046"/>
        <end position="1066"/>
    </location>
</feature>
<comment type="caution">
    <text evidence="15">The sequence shown here is derived from an EMBL/GenBank/DDBJ whole genome shotgun (WGS) entry which is preliminary data.</text>
</comment>
<dbReference type="InterPro" id="IPR050299">
    <property type="entry name" value="YjjX_NTPase"/>
</dbReference>
<evidence type="ECO:0000256" key="11">
    <source>
        <dbReference type="ARBA" id="ARBA00048781"/>
    </source>
</evidence>
<sequence>MRAGGAGPEADRWFVWNLKCPSSTQVGCRASPFAKVDNWFRSRVSLFNLLRLEEPGANSKTVHVCLGDGSHVDADCVIAAIPPPLLGGLLQRSLKAGSSPDSTVWRPLTGIQHKSVAVVNVCFDKDVLKERRLRGAGYFIGSCENQGEPCPDMEISVVVGSRSAPKLEAARRGFQQVTEKSVNLCGVDAESGVSAQPRGFEETRRGAMQRLRAARETAEGARADFCIAFEGGIEEDAHGRQVCFAIVCAQFRDDDFISEVRSATHSLPPGIEKLINEGVELGLATDQFFASRVEQGYGKHTGGTIGALTFGAVDRVAYYAQPAALCLVPFLNASDYGITSENPLVPAELAAQSMLAMSWDSQLFPEQGASSGSQMTLYFDGHLAEEAGPGFSEETMAESALEAVKKHLGIQGQPSHVSVKLWQEALPQYKVGHHLLLQDFHAARRSHLPWLQVCGPGYFGTRNVADEVVDARELTDTIVRRFMRFPHLIENELEEDTSRRSGRIVSKVRLRHIGLQRANTEGKCFEHTSLPMASRQGSGQDFVVKNLALVAVFGSMSFFYASQRDVAVQLTPGAKLQKGVAFKSSARGSRNPPPLKETEELQGETPQVSREADNGQARWRSPTREEKVPRLNLTTFHEDVTEGPEDRPAEASPTALPLLPATVCCCTARAPPPCHTVYLSSGRFALGSPGQADMATEADMEGVEEALCEVPWEPESPPQAPALSFRARKWLGLGFAAVSTIGLLWVAVFRAGPVEDTAVLPKVSETSLEVANRMGVQELLELFDLDGLTSELQSSNNSFVKEIFDIKRHLQDMTQNPLALPIATCTVDVYLVASFIGIIGNVVNGAVKACERKDTYRNFVTADRFVDLLKIDFLDERKRQALKKLLDQGCRIGIETSFALFSFTTAFLARAASDCATSMKLPPNPTAQCAASLSLVGSGISYLAAGAEIADATCPPYPNLRDKRVSKDLVDVSALDIVGGVARRLGVNTIDNPVAEAKLDDARQIVLSRLPSLGKLGGFIVNNKEWLKIRREKRKAKSRKEKEIKCGFDIAGLVGFAAAVGVFITAGTVECPLASGETAAAENFKMGCSLDISAVVAALTTIGGFVGILAVECPEDPKNAAAKLCSTGALNIVSSMGFLSGAFSDISRSCPAAVQEIQVIPPVQEQDDEPLEGHRHRCWTKWMKR</sequence>
<evidence type="ECO:0000256" key="5">
    <source>
        <dbReference type="ARBA" id="ARBA00022801"/>
    </source>
</evidence>
<dbReference type="EMBL" id="LSRX01000349">
    <property type="protein sequence ID" value="OLP99822.1"/>
    <property type="molecule type" value="Genomic_DNA"/>
</dbReference>
<evidence type="ECO:0000256" key="1">
    <source>
        <dbReference type="ARBA" id="ARBA00001936"/>
    </source>
</evidence>
<dbReference type="AlphaFoldDB" id="A0A1Q9DXC3"/>
<dbReference type="GO" id="GO:0000166">
    <property type="term" value="F:nucleotide binding"/>
    <property type="evidence" value="ECO:0007669"/>
    <property type="project" value="UniProtKB-KW"/>
</dbReference>
<evidence type="ECO:0000259" key="14">
    <source>
        <dbReference type="Pfam" id="PF01931"/>
    </source>
</evidence>
<keyword evidence="3" id="KW-0479">Metal-binding</keyword>
<dbReference type="GO" id="GO:0006772">
    <property type="term" value="P:thiamine metabolic process"/>
    <property type="evidence" value="ECO:0007669"/>
    <property type="project" value="TreeGrafter"/>
</dbReference>
<dbReference type="SUPFAM" id="SSF54373">
    <property type="entry name" value="FAD-linked reductases, C-terminal domain"/>
    <property type="match status" value="1"/>
</dbReference>
<evidence type="ECO:0000256" key="13">
    <source>
        <dbReference type="SAM" id="Phobius"/>
    </source>
</evidence>
<keyword evidence="4" id="KW-0547">Nucleotide-binding</keyword>
<evidence type="ECO:0000256" key="2">
    <source>
        <dbReference type="ARBA" id="ARBA00001946"/>
    </source>
</evidence>
<evidence type="ECO:0000256" key="12">
    <source>
        <dbReference type="SAM" id="MobiDB-lite"/>
    </source>
</evidence>
<dbReference type="GO" id="GO:0009117">
    <property type="term" value="P:nucleotide metabolic process"/>
    <property type="evidence" value="ECO:0007669"/>
    <property type="project" value="UniProtKB-KW"/>
</dbReference>
<name>A0A1Q9DXC3_SYMMI</name>
<evidence type="ECO:0000256" key="9">
    <source>
        <dbReference type="ARBA" id="ARBA00038901"/>
    </source>
</evidence>
<evidence type="ECO:0000256" key="6">
    <source>
        <dbReference type="ARBA" id="ARBA00022842"/>
    </source>
</evidence>
<dbReference type="SUPFAM" id="SSF52972">
    <property type="entry name" value="ITPase-like"/>
    <property type="match status" value="1"/>
</dbReference>
<feature type="transmembrane region" description="Helical" evidence="13">
    <location>
        <begin position="730"/>
        <end position="752"/>
    </location>
</feature>
<keyword evidence="8" id="KW-0464">Manganese</keyword>
<dbReference type="InterPro" id="IPR036188">
    <property type="entry name" value="FAD/NAD-bd_sf"/>
</dbReference>
<dbReference type="Proteomes" id="UP000186817">
    <property type="component" value="Unassembled WGS sequence"/>
</dbReference>
<comment type="cofactor">
    <cofactor evidence="1">
        <name>Mn(2+)</name>
        <dbReference type="ChEBI" id="CHEBI:29035"/>
    </cofactor>
</comment>
<dbReference type="EC" id="3.6.1.73" evidence="9"/>
<evidence type="ECO:0000313" key="16">
    <source>
        <dbReference type="Proteomes" id="UP000186817"/>
    </source>
</evidence>
<keyword evidence="13" id="KW-1133">Transmembrane helix</keyword>
<keyword evidence="6" id="KW-0460">Magnesium</keyword>
<dbReference type="InterPro" id="IPR029001">
    <property type="entry name" value="ITPase-like_fam"/>
</dbReference>
<dbReference type="Gene3D" id="3.90.950.10">
    <property type="match status" value="1"/>
</dbReference>
<feature type="domain" description="Non-canonical purine NTP phosphatase/PRRC1" evidence="14">
    <location>
        <begin position="160"/>
        <end position="331"/>
    </location>
</feature>
<proteinExistence type="predicted"/>
<feature type="transmembrane region" description="Helical" evidence="13">
    <location>
        <begin position="1092"/>
        <end position="1111"/>
    </location>
</feature>
<dbReference type="InterPro" id="IPR026533">
    <property type="entry name" value="NTPase/PRRC1"/>
</dbReference>